<dbReference type="OrthoDB" id="5952899at2759"/>
<dbReference type="AlphaFoldDB" id="A0A8K1FXN1"/>
<keyword evidence="7" id="KW-0472">Membrane</keyword>
<keyword evidence="4" id="KW-0449">Lipoprotein</keyword>
<evidence type="ECO:0000256" key="5">
    <source>
        <dbReference type="ARBA" id="ARBA00023170"/>
    </source>
</evidence>
<sequence length="143" mass="16273">MHLAKKLWLHNAIGDITMQQYITDHRNKKKSIKMLMLLLVVVFAVCCLGTKTKNSLYFTLHWFTMSSTCYNPFIYCCLNESFHTELQSLLCICQKVPQAQDQALPPRAMSCHEVWLDQARCRKGPASQASCSTGNLPMANTDL</sequence>
<dbReference type="PANTHER" id="PTHR46925">
    <property type="entry name" value="G-PROTEIN COUPLED RECEPTOR TKR-1-RELATED"/>
    <property type="match status" value="1"/>
</dbReference>
<gene>
    <name evidence="8" type="ORF">HGM15179_020392</name>
</gene>
<dbReference type="InterPro" id="IPR001681">
    <property type="entry name" value="Neurokn_rcpt"/>
</dbReference>
<feature type="transmembrane region" description="Helical" evidence="7">
    <location>
        <begin position="34"/>
        <end position="51"/>
    </location>
</feature>
<keyword evidence="6" id="KW-0807">Transducer</keyword>
<dbReference type="Gene3D" id="1.20.1070.10">
    <property type="entry name" value="Rhodopsin 7-helix transmembrane proteins"/>
    <property type="match status" value="1"/>
</dbReference>
<dbReference type="EMBL" id="SWJQ01002247">
    <property type="protein sequence ID" value="TRZ06715.1"/>
    <property type="molecule type" value="Genomic_DNA"/>
</dbReference>
<reference evidence="8" key="1">
    <citation type="submission" date="2019-04" db="EMBL/GenBank/DDBJ databases">
        <title>Genome assembly of Zosterops borbonicus 15179.</title>
        <authorList>
            <person name="Leroy T."/>
            <person name="Anselmetti Y."/>
            <person name="Tilak M.-K."/>
            <person name="Nabholz B."/>
        </authorList>
    </citation>
    <scope>NUCLEOTIDE SEQUENCE</scope>
    <source>
        <strain evidence="8">HGM_15179</strain>
        <tissue evidence="8">Muscle</tissue>
    </source>
</reference>
<evidence type="ECO:0000256" key="1">
    <source>
        <dbReference type="ARBA" id="ARBA00004651"/>
    </source>
</evidence>
<evidence type="ECO:0000256" key="3">
    <source>
        <dbReference type="ARBA" id="ARBA00023040"/>
    </source>
</evidence>
<dbReference type="SUPFAM" id="SSF81321">
    <property type="entry name" value="Family A G protein-coupled receptor-like"/>
    <property type="match status" value="1"/>
</dbReference>
<keyword evidence="9" id="KW-1185">Reference proteome</keyword>
<evidence type="ECO:0000256" key="7">
    <source>
        <dbReference type="SAM" id="Phobius"/>
    </source>
</evidence>
<dbReference type="PANTHER" id="PTHR46925:SF2">
    <property type="entry name" value="G-PROTEIN COUPLED RECEPTOR TKR-1-RELATED"/>
    <property type="match status" value="1"/>
</dbReference>
<dbReference type="GO" id="GO:0005886">
    <property type="term" value="C:plasma membrane"/>
    <property type="evidence" value="ECO:0007669"/>
    <property type="project" value="UniProtKB-SubCell"/>
</dbReference>
<evidence type="ECO:0000256" key="4">
    <source>
        <dbReference type="ARBA" id="ARBA00023139"/>
    </source>
</evidence>
<dbReference type="GO" id="GO:0004995">
    <property type="term" value="F:tachykinin receptor activity"/>
    <property type="evidence" value="ECO:0007669"/>
    <property type="project" value="InterPro"/>
</dbReference>
<protein>
    <recommendedName>
        <fullName evidence="10">G-protein coupled receptors family 1 profile domain-containing protein</fullName>
    </recommendedName>
</protein>
<proteinExistence type="predicted"/>
<keyword evidence="7" id="KW-0812">Transmembrane</keyword>
<accession>A0A8K1FXN1</accession>
<keyword evidence="4" id="KW-0564">Palmitate</keyword>
<organism evidence="8 9">
    <name type="scientific">Zosterops borbonicus</name>
    <dbReference type="NCBI Taxonomy" id="364589"/>
    <lineage>
        <taxon>Eukaryota</taxon>
        <taxon>Metazoa</taxon>
        <taxon>Chordata</taxon>
        <taxon>Craniata</taxon>
        <taxon>Vertebrata</taxon>
        <taxon>Euteleostomi</taxon>
        <taxon>Archelosauria</taxon>
        <taxon>Archosauria</taxon>
        <taxon>Dinosauria</taxon>
        <taxon>Saurischia</taxon>
        <taxon>Theropoda</taxon>
        <taxon>Coelurosauria</taxon>
        <taxon>Aves</taxon>
        <taxon>Neognathae</taxon>
        <taxon>Neoaves</taxon>
        <taxon>Telluraves</taxon>
        <taxon>Australaves</taxon>
        <taxon>Passeriformes</taxon>
        <taxon>Sylvioidea</taxon>
        <taxon>Zosteropidae</taxon>
        <taxon>Zosterops</taxon>
    </lineage>
</organism>
<keyword evidence="5" id="KW-0675">Receptor</keyword>
<comment type="subcellular location">
    <subcellularLocation>
        <location evidence="1">Cell membrane</location>
        <topology evidence="1">Multi-pass membrane protein</topology>
    </subcellularLocation>
</comment>
<keyword evidence="7" id="KW-1133">Transmembrane helix</keyword>
<evidence type="ECO:0000313" key="8">
    <source>
        <dbReference type="EMBL" id="TRZ06715.1"/>
    </source>
</evidence>
<evidence type="ECO:0008006" key="10">
    <source>
        <dbReference type="Google" id="ProtNLM"/>
    </source>
</evidence>
<comment type="caution">
    <text evidence="8">The sequence shown here is derived from an EMBL/GenBank/DDBJ whole genome shotgun (WGS) entry which is preliminary data.</text>
</comment>
<evidence type="ECO:0000313" key="9">
    <source>
        <dbReference type="Proteomes" id="UP000796761"/>
    </source>
</evidence>
<evidence type="ECO:0000256" key="6">
    <source>
        <dbReference type="ARBA" id="ARBA00023224"/>
    </source>
</evidence>
<name>A0A8K1FXN1_9PASS</name>
<keyword evidence="2" id="KW-1003">Cell membrane</keyword>
<evidence type="ECO:0000256" key="2">
    <source>
        <dbReference type="ARBA" id="ARBA00022475"/>
    </source>
</evidence>
<keyword evidence="3" id="KW-0297">G-protein coupled receptor</keyword>
<dbReference type="Proteomes" id="UP000796761">
    <property type="component" value="Unassembled WGS sequence"/>
</dbReference>